<keyword evidence="2" id="KW-0732">Signal</keyword>
<feature type="compositionally biased region" description="Basic and acidic residues" evidence="1">
    <location>
        <begin position="152"/>
        <end position="164"/>
    </location>
</feature>
<protein>
    <submittedName>
        <fullName evidence="3">Uncharacterized protein</fullName>
    </submittedName>
</protein>
<feature type="signal peptide" evidence="2">
    <location>
        <begin position="1"/>
        <end position="17"/>
    </location>
</feature>
<evidence type="ECO:0000313" key="3">
    <source>
        <dbReference type="EMBL" id="EYB87042.1"/>
    </source>
</evidence>
<accession>A0A016S9P9</accession>
<feature type="region of interest" description="Disordered" evidence="1">
    <location>
        <begin position="59"/>
        <end position="78"/>
    </location>
</feature>
<dbReference type="EMBL" id="JARK01001605">
    <property type="protein sequence ID" value="EYB87042.1"/>
    <property type="molecule type" value="Genomic_DNA"/>
</dbReference>
<proteinExistence type="predicted"/>
<organism evidence="3 4">
    <name type="scientific">Ancylostoma ceylanicum</name>
    <dbReference type="NCBI Taxonomy" id="53326"/>
    <lineage>
        <taxon>Eukaryota</taxon>
        <taxon>Metazoa</taxon>
        <taxon>Ecdysozoa</taxon>
        <taxon>Nematoda</taxon>
        <taxon>Chromadorea</taxon>
        <taxon>Rhabditida</taxon>
        <taxon>Rhabditina</taxon>
        <taxon>Rhabditomorpha</taxon>
        <taxon>Strongyloidea</taxon>
        <taxon>Ancylostomatidae</taxon>
        <taxon>Ancylostomatinae</taxon>
        <taxon>Ancylostoma</taxon>
    </lineage>
</organism>
<sequence>MSLRIGLLLATVACIHPSPIHYDVSPLRTKRDNENATTMATFTERIEIRLIDENSTNTVLEQPPAAGSEHPGTGAATTQLNGAATENAIDTNVVGSADQYDVRYKKVEYVSDVILTRQDDSPTELAPEHPSEDPNEGSTISTTSTSTAGTALHREPLTGDNPPRAEARAWLSYSTRSPSDVDDDLDVLAPEAEESSSDDEYEPVEECLLNRAELPLKTVQRLTEQARKLGKLIRTRNRLQQQYCINREHPQLNDEFRLCPIWRNEKKVHNYQLMRIKYCADYSKWPNASKLMSTYGDNLNLYETLYAFQKP</sequence>
<evidence type="ECO:0000313" key="4">
    <source>
        <dbReference type="Proteomes" id="UP000024635"/>
    </source>
</evidence>
<keyword evidence="4" id="KW-1185">Reference proteome</keyword>
<dbReference type="AlphaFoldDB" id="A0A016S9P9"/>
<feature type="compositionally biased region" description="Low complexity" evidence="1">
    <location>
        <begin position="137"/>
        <end position="151"/>
    </location>
</feature>
<feature type="chain" id="PRO_5001489216" evidence="2">
    <location>
        <begin position="18"/>
        <end position="311"/>
    </location>
</feature>
<gene>
    <name evidence="3" type="primary">Acey_s0269.g825</name>
    <name evidence="3" type="synonym">Acey-T10G3.1</name>
    <name evidence="3" type="ORF">Y032_0269g825</name>
</gene>
<dbReference type="Proteomes" id="UP000024635">
    <property type="component" value="Unassembled WGS sequence"/>
</dbReference>
<comment type="caution">
    <text evidence="3">The sequence shown here is derived from an EMBL/GenBank/DDBJ whole genome shotgun (WGS) entry which is preliminary data.</text>
</comment>
<evidence type="ECO:0000256" key="1">
    <source>
        <dbReference type="SAM" id="MobiDB-lite"/>
    </source>
</evidence>
<dbReference type="OrthoDB" id="5808239at2759"/>
<name>A0A016S9P9_9BILA</name>
<feature type="region of interest" description="Disordered" evidence="1">
    <location>
        <begin position="118"/>
        <end position="164"/>
    </location>
</feature>
<evidence type="ECO:0000256" key="2">
    <source>
        <dbReference type="SAM" id="SignalP"/>
    </source>
</evidence>
<reference evidence="4" key="1">
    <citation type="journal article" date="2015" name="Nat. Genet.">
        <title>The genome and transcriptome of the zoonotic hookworm Ancylostoma ceylanicum identify infection-specific gene families.</title>
        <authorList>
            <person name="Schwarz E.M."/>
            <person name="Hu Y."/>
            <person name="Antoshechkin I."/>
            <person name="Miller M.M."/>
            <person name="Sternberg P.W."/>
            <person name="Aroian R.V."/>
        </authorList>
    </citation>
    <scope>NUCLEOTIDE SEQUENCE</scope>
    <source>
        <strain evidence="4">HY135</strain>
    </source>
</reference>